<organism evidence="1 2">
    <name type="scientific">Candidatus Opimibacter skivensis</name>
    <dbReference type="NCBI Taxonomy" id="2982028"/>
    <lineage>
        <taxon>Bacteria</taxon>
        <taxon>Pseudomonadati</taxon>
        <taxon>Bacteroidota</taxon>
        <taxon>Saprospiria</taxon>
        <taxon>Saprospirales</taxon>
        <taxon>Saprospiraceae</taxon>
        <taxon>Candidatus Opimibacter</taxon>
    </lineage>
</organism>
<dbReference type="AlphaFoldDB" id="A0A9D7T0X4"/>
<evidence type="ECO:0000313" key="1">
    <source>
        <dbReference type="EMBL" id="MBK9985220.1"/>
    </source>
</evidence>
<proteinExistence type="predicted"/>
<dbReference type="EMBL" id="JADKGY010000033">
    <property type="protein sequence ID" value="MBK9985220.1"/>
    <property type="molecule type" value="Genomic_DNA"/>
</dbReference>
<gene>
    <name evidence="1" type="ORF">IPP15_23200</name>
</gene>
<accession>A0A9D7T0X4</accession>
<evidence type="ECO:0000313" key="2">
    <source>
        <dbReference type="Proteomes" id="UP000808337"/>
    </source>
</evidence>
<comment type="caution">
    <text evidence="1">The sequence shown here is derived from an EMBL/GenBank/DDBJ whole genome shotgun (WGS) entry which is preliminary data.</text>
</comment>
<dbReference type="Proteomes" id="UP000808337">
    <property type="component" value="Unassembled WGS sequence"/>
</dbReference>
<protein>
    <submittedName>
        <fullName evidence="1">Uncharacterized protein</fullName>
    </submittedName>
</protein>
<sequence length="55" mass="6357">MFSTICSCQLLDTSRYEVKVEFSPQWNDYFNKDLVWRGADGASSIDLEDGHVLRL</sequence>
<reference evidence="1 2" key="1">
    <citation type="submission" date="2020-10" db="EMBL/GenBank/DDBJ databases">
        <title>Connecting structure to function with the recovery of over 1000 high-quality activated sludge metagenome-assembled genomes encoding full-length rRNA genes using long-read sequencing.</title>
        <authorList>
            <person name="Singleton C.M."/>
            <person name="Petriglieri F."/>
            <person name="Kristensen J.M."/>
            <person name="Kirkegaard R.H."/>
            <person name="Michaelsen T.Y."/>
            <person name="Andersen M.H."/>
            <person name="Karst S.M."/>
            <person name="Dueholm M.S."/>
            <person name="Nielsen P.H."/>
            <person name="Albertsen M."/>
        </authorList>
    </citation>
    <scope>NUCLEOTIDE SEQUENCE [LARGE SCALE GENOMIC DNA]</scope>
    <source>
        <strain evidence="1">Ribe_18-Q3-R11-54_MAXAC.273</strain>
    </source>
</reference>
<name>A0A9D7T0X4_9BACT</name>